<name>A0A5N5QAP9_9AGAM</name>
<protein>
    <submittedName>
        <fullName evidence="2">Uncharacterized protein</fullName>
    </submittedName>
</protein>
<organism evidence="2 3">
    <name type="scientific">Ceratobasidium theobromae</name>
    <dbReference type="NCBI Taxonomy" id="1582974"/>
    <lineage>
        <taxon>Eukaryota</taxon>
        <taxon>Fungi</taxon>
        <taxon>Dikarya</taxon>
        <taxon>Basidiomycota</taxon>
        <taxon>Agaricomycotina</taxon>
        <taxon>Agaricomycetes</taxon>
        <taxon>Cantharellales</taxon>
        <taxon>Ceratobasidiaceae</taxon>
        <taxon>Ceratobasidium</taxon>
    </lineage>
</organism>
<sequence>MGGNTSRLLAVRPPETASNEPQSMRPLSTFLILIYSTRSKGGSWDLDMKHYARNLHGEVVTMVEAGLESQAGVTGVPTRPEKPA</sequence>
<reference evidence="2 3" key="1">
    <citation type="journal article" date="2019" name="Fungal Biol. Biotechnol.">
        <title>Draft genome sequence of fastidious pathogen Ceratobasidium theobromae, which causes vascular-streak dieback in Theobroma cacao.</title>
        <authorList>
            <person name="Ali S.S."/>
            <person name="Asman A."/>
            <person name="Shao J."/>
            <person name="Firmansyah A.P."/>
            <person name="Susilo A.W."/>
            <person name="Rosmana A."/>
            <person name="McMahon P."/>
            <person name="Junaid M."/>
            <person name="Guest D."/>
            <person name="Kheng T.Y."/>
            <person name="Meinhardt L.W."/>
            <person name="Bailey B.A."/>
        </authorList>
    </citation>
    <scope>NUCLEOTIDE SEQUENCE [LARGE SCALE GENOMIC DNA]</scope>
    <source>
        <strain evidence="2 3">CT2</strain>
    </source>
</reference>
<feature type="region of interest" description="Disordered" evidence="1">
    <location>
        <begin position="1"/>
        <end position="23"/>
    </location>
</feature>
<dbReference type="EMBL" id="SSOP01000375">
    <property type="protein sequence ID" value="KAB5588754.1"/>
    <property type="molecule type" value="Genomic_DNA"/>
</dbReference>
<accession>A0A5N5QAP9</accession>
<comment type="caution">
    <text evidence="2">The sequence shown here is derived from an EMBL/GenBank/DDBJ whole genome shotgun (WGS) entry which is preliminary data.</text>
</comment>
<dbReference type="Proteomes" id="UP000383932">
    <property type="component" value="Unassembled WGS sequence"/>
</dbReference>
<evidence type="ECO:0000313" key="2">
    <source>
        <dbReference type="EMBL" id="KAB5588754.1"/>
    </source>
</evidence>
<dbReference type="AlphaFoldDB" id="A0A5N5QAP9"/>
<proteinExistence type="predicted"/>
<evidence type="ECO:0000256" key="1">
    <source>
        <dbReference type="SAM" id="MobiDB-lite"/>
    </source>
</evidence>
<keyword evidence="3" id="KW-1185">Reference proteome</keyword>
<gene>
    <name evidence="2" type="ORF">CTheo_7798</name>
</gene>
<evidence type="ECO:0000313" key="3">
    <source>
        <dbReference type="Proteomes" id="UP000383932"/>
    </source>
</evidence>